<dbReference type="Proteomes" id="UP000314980">
    <property type="component" value="Unassembled WGS sequence"/>
</dbReference>
<feature type="region of interest" description="Disordered" evidence="7">
    <location>
        <begin position="259"/>
        <end position="289"/>
    </location>
</feature>
<protein>
    <submittedName>
        <fullName evidence="9">Sin3A-associated protein a</fullName>
    </submittedName>
</protein>
<feature type="compositionally biased region" description="Polar residues" evidence="7">
    <location>
        <begin position="276"/>
        <end position="289"/>
    </location>
</feature>
<keyword evidence="10" id="KW-1185">Reference proteome</keyword>
<reference evidence="9" key="2">
    <citation type="submission" date="2025-08" db="UniProtKB">
        <authorList>
            <consortium name="Ensembl"/>
        </authorList>
    </citation>
    <scope>IDENTIFICATION</scope>
</reference>
<organism evidence="9 10">
    <name type="scientific">Lates calcarifer</name>
    <name type="common">Barramundi</name>
    <name type="synonym">Holocentrus calcarifer</name>
    <dbReference type="NCBI Taxonomy" id="8187"/>
    <lineage>
        <taxon>Eukaryota</taxon>
        <taxon>Metazoa</taxon>
        <taxon>Chordata</taxon>
        <taxon>Craniata</taxon>
        <taxon>Vertebrata</taxon>
        <taxon>Euteleostomi</taxon>
        <taxon>Actinopterygii</taxon>
        <taxon>Neopterygii</taxon>
        <taxon>Teleostei</taxon>
        <taxon>Neoteleostei</taxon>
        <taxon>Acanthomorphata</taxon>
        <taxon>Carangaria</taxon>
        <taxon>Carangaria incertae sedis</taxon>
        <taxon>Centropomidae</taxon>
        <taxon>Lates</taxon>
    </lineage>
</organism>
<evidence type="ECO:0000256" key="3">
    <source>
        <dbReference type="ARBA" id="ARBA00022491"/>
    </source>
</evidence>
<dbReference type="PANTHER" id="PTHR13497:SF3">
    <property type="entry name" value="HISTONE DEACETYLASE COMPLEX SUBUNIT SAP130"/>
    <property type="match status" value="1"/>
</dbReference>
<feature type="compositionally biased region" description="Polar residues" evidence="7">
    <location>
        <begin position="714"/>
        <end position="740"/>
    </location>
</feature>
<accession>A0A4W6DI84</accession>
<feature type="compositionally biased region" description="Basic and acidic residues" evidence="7">
    <location>
        <begin position="787"/>
        <end position="796"/>
    </location>
</feature>
<evidence type="ECO:0000256" key="2">
    <source>
        <dbReference type="ARBA" id="ARBA00007859"/>
    </source>
</evidence>
<keyword evidence="3" id="KW-0678">Repressor</keyword>
<evidence type="ECO:0000313" key="10">
    <source>
        <dbReference type="Proteomes" id="UP000314980"/>
    </source>
</evidence>
<feature type="region of interest" description="Disordered" evidence="7">
    <location>
        <begin position="1"/>
        <end position="61"/>
    </location>
</feature>
<feature type="compositionally biased region" description="Polar residues" evidence="7">
    <location>
        <begin position="28"/>
        <end position="37"/>
    </location>
</feature>
<feature type="region of interest" description="Disordered" evidence="7">
    <location>
        <begin position="383"/>
        <end position="422"/>
    </location>
</feature>
<dbReference type="GO" id="GO:0000122">
    <property type="term" value="P:negative regulation of transcription by RNA polymerase II"/>
    <property type="evidence" value="ECO:0007669"/>
    <property type="project" value="TreeGrafter"/>
</dbReference>
<proteinExistence type="inferred from homology"/>
<reference evidence="9" key="3">
    <citation type="submission" date="2025-09" db="UniProtKB">
        <authorList>
            <consortium name="Ensembl"/>
        </authorList>
    </citation>
    <scope>IDENTIFICATION</scope>
</reference>
<evidence type="ECO:0000313" key="9">
    <source>
        <dbReference type="Ensembl" id="ENSLCAP00010024562.1"/>
    </source>
</evidence>
<evidence type="ECO:0000256" key="5">
    <source>
        <dbReference type="ARBA" id="ARBA00023163"/>
    </source>
</evidence>
<dbReference type="Ensembl" id="ENSLCAT00010025095.1">
    <property type="protein sequence ID" value="ENSLCAP00010024562.1"/>
    <property type="gene ID" value="ENSLCAG00010011094.1"/>
</dbReference>
<keyword evidence="6" id="KW-0539">Nucleus</keyword>
<dbReference type="InterPro" id="IPR024137">
    <property type="entry name" value="His_deAcase_cplx_SAP130"/>
</dbReference>
<feature type="region of interest" description="Disordered" evidence="7">
    <location>
        <begin position="592"/>
        <end position="617"/>
    </location>
</feature>
<dbReference type="GeneTree" id="ENSGT00440000037733"/>
<feature type="region of interest" description="Disordered" evidence="7">
    <location>
        <begin position="714"/>
        <end position="796"/>
    </location>
</feature>
<keyword evidence="4" id="KW-0805">Transcription regulation</keyword>
<dbReference type="PANTHER" id="PTHR13497">
    <property type="entry name" value="HISTONE DEACETYLASE COMPLEX SUBUNIT SAP130"/>
    <property type="match status" value="1"/>
</dbReference>
<dbReference type="AlphaFoldDB" id="A0A4W6DI84"/>
<comment type="similarity">
    <text evidence="2">Belongs to the SAP130 family.</text>
</comment>
<gene>
    <name evidence="9" type="primary">SAP130</name>
    <name evidence="9" type="synonym">sap130a</name>
</gene>
<evidence type="ECO:0000256" key="4">
    <source>
        <dbReference type="ARBA" id="ARBA00023015"/>
    </source>
</evidence>
<dbReference type="InterPro" id="IPR031963">
    <property type="entry name" value="SAP130_C"/>
</dbReference>
<comment type="subcellular location">
    <subcellularLocation>
        <location evidence="1">Nucleus</location>
    </subcellularLocation>
</comment>
<evidence type="ECO:0000256" key="1">
    <source>
        <dbReference type="ARBA" id="ARBA00004123"/>
    </source>
</evidence>
<reference evidence="10" key="1">
    <citation type="submission" date="2015-09" db="EMBL/GenBank/DDBJ databases">
        <authorList>
            <person name="Sai Rama Sridatta P."/>
        </authorList>
    </citation>
    <scope>NUCLEOTIDE SEQUENCE [LARGE SCALE GENOMIC DNA]</scope>
</reference>
<dbReference type="Pfam" id="PF16014">
    <property type="entry name" value="SAP130_C"/>
    <property type="match status" value="1"/>
</dbReference>
<evidence type="ECO:0000259" key="8">
    <source>
        <dbReference type="Pfam" id="PF16014"/>
    </source>
</evidence>
<keyword evidence="5" id="KW-0804">Transcription</keyword>
<evidence type="ECO:0000256" key="6">
    <source>
        <dbReference type="ARBA" id="ARBA00023242"/>
    </source>
</evidence>
<feature type="domain" description="Histone deacetylase complex subunit SAP130 C-terminal" evidence="8">
    <location>
        <begin position="679"/>
        <end position="949"/>
    </location>
</feature>
<evidence type="ECO:0000256" key="7">
    <source>
        <dbReference type="SAM" id="MobiDB-lite"/>
    </source>
</evidence>
<dbReference type="GO" id="GO:0070822">
    <property type="term" value="C:Sin3-type complex"/>
    <property type="evidence" value="ECO:0007669"/>
    <property type="project" value="TreeGrafter"/>
</dbReference>
<name>A0A4W6DI84_LATCA</name>
<sequence>MSSQQFPRHGLPPSSGGAPQIPAAGNLVSVSQPSNAPGNVLRDADHGQQDHPPAGGGGTLAFRDDKQETMVVRPYPQMQTHGQPQAAPQTAVLKSPMQSRPIAPAPASNQAHIPIPPKVPGHITVTIESSIAPTPSIPVATISGQQGHSSNVHHLIIRGSAPALQIGTPTVPSQTFTSHLPRGAAAAAVMSNSKTVLRPAAGANAGPGQPTVQHIIHQTIQSRPAVTTSTAVLPTVVAPISATRTQSPVISPTVTHSAEVSHGRPGLTIHPPPPTVSIQRNQTSRDPNTRITLPSHPAIGAQKPQPPHTMTQKPIFNTVTPAATVAPIVATNTVPSTTTIGTVPHTQMTSSTIVTMTMASHSSHATAVTTSTIPVAKVVPQPIAHSSSRVQPDYPGERTNLIPIPGHRSSPNPVTMEARSDNRPPVPVQFQYFLPAYSSSYPLTHTYTPISSSVSTIRQYPVTPQAPSSALPTQPGVGVATTVHLNHMQLMAVDRIGLPSAQISTQGIQPAPIAAQGIQPTPIGVQGLHTSASITTQGIQQAPIVTQQQQPQSEAKPGVVLADGFVASPISSTFSTTQPVATMVQAHTQGGVGGAPTLVSSPRPSILRKKPANESMKPKTEIHMAVTPPVMATVEALPSQGGEQQVVSSNAQHLAQAIPTMLGTPGSVPPSQPSTVLSALSTAACAASSTCPDVKIKQEVETMDTQPVTDVCISSPTDPNASLSSAPALTTQASTLSTPATGDLIPGASPRKKPRKQQHVISTEESEMVETNSTDEEKAPGRPITGRAERCESPPREYVDEEGVRYVPVRPRPPVTLLRHYRNPWKAAYHHFQRYSDIRVKEEKKGTLQDMANQRGVACRAQGWKIHLCAAQLRQLSSLEHDVYSRLSTLQEGLIPKKRAGADDDLHRINELIQGNMQRCKLVMDQVTEARDTMMKVLDHKEKVLKLLNKNGAVKKSSKLKRKERA</sequence>